<dbReference type="PROSITE" id="PS50011">
    <property type="entry name" value="PROTEIN_KINASE_DOM"/>
    <property type="match status" value="1"/>
</dbReference>
<name>A0A5B8CT94_9PROT</name>
<reference evidence="3" key="1">
    <citation type="journal article" date="2019" name="ISME J.">
        <title>Evolution in action: habitat transition from sediment to the pelagial leads to genome streamlining in Methylophilaceae.</title>
        <authorList>
            <person name="Salcher M."/>
            <person name="Schaefle D."/>
            <person name="Kaspar M."/>
            <person name="Neuenschwander S.M."/>
            <person name="Ghai R."/>
        </authorList>
    </citation>
    <scope>NUCLEOTIDE SEQUENCE [LARGE SCALE GENOMIC DNA]</scope>
    <source>
        <strain evidence="3">MMS-M-51</strain>
    </source>
</reference>
<organism evidence="2 3">
    <name type="scientific">Methylophilus medardicus</name>
    <dbReference type="NCBI Taxonomy" id="2588534"/>
    <lineage>
        <taxon>Bacteria</taxon>
        <taxon>Pseudomonadati</taxon>
        <taxon>Pseudomonadota</taxon>
        <taxon>Betaproteobacteria</taxon>
        <taxon>Nitrosomonadales</taxon>
        <taxon>Methylophilaceae</taxon>
        <taxon>Methylophilus</taxon>
    </lineage>
</organism>
<dbReference type="InterPro" id="IPR027023">
    <property type="entry name" value="Put_LipoPS_kinase_InaA"/>
</dbReference>
<evidence type="ECO:0000259" key="1">
    <source>
        <dbReference type="PROSITE" id="PS50011"/>
    </source>
</evidence>
<dbReference type="EMBL" id="CP040946">
    <property type="protein sequence ID" value="QDC44528.1"/>
    <property type="molecule type" value="Genomic_DNA"/>
</dbReference>
<dbReference type="GO" id="GO:0005524">
    <property type="term" value="F:ATP binding"/>
    <property type="evidence" value="ECO:0007669"/>
    <property type="project" value="InterPro"/>
</dbReference>
<dbReference type="GO" id="GO:0004672">
    <property type="term" value="F:protein kinase activity"/>
    <property type="evidence" value="ECO:0007669"/>
    <property type="project" value="InterPro"/>
</dbReference>
<sequence length="259" mass="30231">MKHALTYYQAPAAQAIFEVHGLDTFEAWWLRQIDWFEAPNQRRGGWSGVGKLILPKADGSNLVLFVKKQQNHGRRTWRHPFSGEPTFRREFHRLQSLASTGVPAPKVITYAESLHGGEQRAILVTENLQDFVDLEQLLPQVIPQPLKQRRALLRDVAQQIRRFHDLGWVHRALYPKHIFVSTLVHPAQVALIDLEKTRKTSCRWRRAQFDLAALHRHTDGLSARDRLYFFKQYLHADDTHALRWCERALLKSIAKRSKR</sequence>
<dbReference type="Pfam" id="PF06293">
    <property type="entry name" value="Kdo"/>
    <property type="match status" value="1"/>
</dbReference>
<dbReference type="Gene3D" id="1.10.510.10">
    <property type="entry name" value="Transferase(Phosphotransferase) domain 1"/>
    <property type="match status" value="1"/>
</dbReference>
<proteinExistence type="predicted"/>
<dbReference type="AlphaFoldDB" id="A0A5B8CT94"/>
<dbReference type="SUPFAM" id="SSF56112">
    <property type="entry name" value="Protein kinase-like (PK-like)"/>
    <property type="match status" value="1"/>
</dbReference>
<dbReference type="PIRSF" id="PIRSF026326">
    <property type="entry name" value="InaA"/>
    <property type="match status" value="1"/>
</dbReference>
<evidence type="ECO:0000313" key="3">
    <source>
        <dbReference type="Proteomes" id="UP000311008"/>
    </source>
</evidence>
<feature type="domain" description="Protein kinase" evidence="1">
    <location>
        <begin position="38"/>
        <end position="259"/>
    </location>
</feature>
<dbReference type="OrthoDB" id="5405319at2"/>
<dbReference type="Proteomes" id="UP000311008">
    <property type="component" value="Chromosome"/>
</dbReference>
<protein>
    <recommendedName>
        <fullName evidence="1">Protein kinase domain-containing protein</fullName>
    </recommendedName>
</protein>
<dbReference type="InterPro" id="IPR011009">
    <property type="entry name" value="Kinase-like_dom_sf"/>
</dbReference>
<dbReference type="RefSeq" id="WP_140003859.1">
    <property type="nucleotide sequence ID" value="NZ_CP040946.1"/>
</dbReference>
<keyword evidence="3" id="KW-1185">Reference proteome</keyword>
<dbReference type="InterPro" id="IPR000719">
    <property type="entry name" value="Prot_kinase_dom"/>
</dbReference>
<dbReference type="KEGG" id="mmec:FIU01_08295"/>
<gene>
    <name evidence="2" type="ORF">FIU01_08295</name>
</gene>
<accession>A0A5B8CT94</accession>
<evidence type="ECO:0000313" key="2">
    <source>
        <dbReference type="EMBL" id="QDC44528.1"/>
    </source>
</evidence>